<gene>
    <name evidence="2" type="ORF">RI129_008534</name>
</gene>
<dbReference type="GO" id="GO:0004364">
    <property type="term" value="F:glutathione transferase activity"/>
    <property type="evidence" value="ECO:0007669"/>
    <property type="project" value="TreeGrafter"/>
</dbReference>
<dbReference type="AlphaFoldDB" id="A0AAN7ZHH8"/>
<dbReference type="PANTHER" id="PTHR43969:SF9">
    <property type="entry name" value="GLUTATHIONE S TRANSFERASE D10, ISOFORM A-RELATED"/>
    <property type="match status" value="1"/>
</dbReference>
<evidence type="ECO:0000313" key="2">
    <source>
        <dbReference type="EMBL" id="KAK5642367.1"/>
    </source>
</evidence>
<evidence type="ECO:0000259" key="1">
    <source>
        <dbReference type="PROSITE" id="PS50405"/>
    </source>
</evidence>
<comment type="caution">
    <text evidence="2">The sequence shown here is derived from an EMBL/GenBank/DDBJ whole genome shotgun (WGS) entry which is preliminary data.</text>
</comment>
<dbReference type="Gene3D" id="1.20.1050.10">
    <property type="match status" value="1"/>
</dbReference>
<dbReference type="GO" id="GO:0006749">
    <property type="term" value="P:glutathione metabolic process"/>
    <property type="evidence" value="ECO:0007669"/>
    <property type="project" value="TreeGrafter"/>
</dbReference>
<protein>
    <recommendedName>
        <fullName evidence="1">GST C-terminal domain-containing protein</fullName>
    </recommendedName>
</protein>
<organism evidence="2 3">
    <name type="scientific">Pyrocoelia pectoralis</name>
    <dbReference type="NCBI Taxonomy" id="417401"/>
    <lineage>
        <taxon>Eukaryota</taxon>
        <taxon>Metazoa</taxon>
        <taxon>Ecdysozoa</taxon>
        <taxon>Arthropoda</taxon>
        <taxon>Hexapoda</taxon>
        <taxon>Insecta</taxon>
        <taxon>Pterygota</taxon>
        <taxon>Neoptera</taxon>
        <taxon>Endopterygota</taxon>
        <taxon>Coleoptera</taxon>
        <taxon>Polyphaga</taxon>
        <taxon>Elateriformia</taxon>
        <taxon>Elateroidea</taxon>
        <taxon>Lampyridae</taxon>
        <taxon>Lampyrinae</taxon>
        <taxon>Pyrocoelia</taxon>
    </lineage>
</organism>
<evidence type="ECO:0000313" key="3">
    <source>
        <dbReference type="Proteomes" id="UP001329430"/>
    </source>
</evidence>
<sequence>MVDRILYFDQGILYQSICDYFKPQFDFKSPPNPILGAEIERSLTLLEKIINNKKFVLGGVGGDDILTIADLSVLATLSKLESMIYSYDRYEIISKYVEHLKNHISSYAECCQDGINQVKEWNRKNFNYVRQLNNERTI</sequence>
<keyword evidence="3" id="KW-1185">Reference proteome</keyword>
<feature type="domain" description="GST C-terminal" evidence="1">
    <location>
        <begin position="1"/>
        <end position="126"/>
    </location>
</feature>
<accession>A0AAN7ZHH8</accession>
<dbReference type="PANTHER" id="PTHR43969">
    <property type="entry name" value="GLUTATHIONE S TRANSFERASE D10, ISOFORM A-RELATED"/>
    <property type="match status" value="1"/>
</dbReference>
<proteinExistence type="predicted"/>
<dbReference type="InterPro" id="IPR010987">
    <property type="entry name" value="Glutathione-S-Trfase_C-like"/>
</dbReference>
<dbReference type="PROSITE" id="PS50405">
    <property type="entry name" value="GST_CTER"/>
    <property type="match status" value="1"/>
</dbReference>
<dbReference type="EMBL" id="JAVRBK010000006">
    <property type="protein sequence ID" value="KAK5642367.1"/>
    <property type="molecule type" value="Genomic_DNA"/>
</dbReference>
<dbReference type="InterPro" id="IPR036282">
    <property type="entry name" value="Glutathione-S-Trfase_C_sf"/>
</dbReference>
<dbReference type="Proteomes" id="UP001329430">
    <property type="component" value="Chromosome 6"/>
</dbReference>
<dbReference type="SUPFAM" id="SSF47616">
    <property type="entry name" value="GST C-terminal domain-like"/>
    <property type="match status" value="1"/>
</dbReference>
<reference evidence="2 3" key="1">
    <citation type="journal article" date="2024" name="Insects">
        <title>An Improved Chromosome-Level Genome Assembly of the Firefly Pyrocoelia pectoralis.</title>
        <authorList>
            <person name="Fu X."/>
            <person name="Meyer-Rochow V.B."/>
            <person name="Ballantyne L."/>
            <person name="Zhu X."/>
        </authorList>
    </citation>
    <scope>NUCLEOTIDE SEQUENCE [LARGE SCALE GENOMIC DNA]</scope>
    <source>
        <strain evidence="2">XCY_ONT2</strain>
    </source>
</reference>
<name>A0AAN7ZHH8_9COLE</name>